<dbReference type="SUPFAM" id="SSF48498">
    <property type="entry name" value="Tetracyclin repressor-like, C-terminal domain"/>
    <property type="match status" value="1"/>
</dbReference>
<accession>A0A126ZVF0</accession>
<dbReference type="EMBL" id="CP014518">
    <property type="protein sequence ID" value="AMM31063.1"/>
    <property type="molecule type" value="Genomic_DNA"/>
</dbReference>
<dbReference type="PATRIC" id="fig|37927.3.peg.377"/>
<dbReference type="PANTHER" id="PTHR47506:SF1">
    <property type="entry name" value="HTH-TYPE TRANSCRIPTIONAL REGULATOR YJDC"/>
    <property type="match status" value="1"/>
</dbReference>
<dbReference type="AlphaFoldDB" id="A0A126ZVF0"/>
<sequence>MLDWSLQKVGWPVGRTQSFDRETAVRGARAVFWQSGYEDASVPDLERATGLSRSSIYNAFGSKRGLFDAAVQNYLDEVVRPRLGPLQEAEVEPGAITDYLDGLREALRGAGSAPAANGCLLINAAGAPIAHDAEVARVIAAYRDELRAAVGHGIAARLPEAAAADRERLADAVTGLVVAAFALVRIAPEEASRSLLTARGLIDGFQQ</sequence>
<dbReference type="KEGG" id="satk:SA2016_0364"/>
<feature type="domain" description="HTH tetR-type" evidence="5">
    <location>
        <begin position="18"/>
        <end position="78"/>
    </location>
</feature>
<dbReference type="Pfam" id="PF00440">
    <property type="entry name" value="TetR_N"/>
    <property type="match status" value="1"/>
</dbReference>
<dbReference type="PROSITE" id="PS50977">
    <property type="entry name" value="HTH_TETR_2"/>
    <property type="match status" value="1"/>
</dbReference>
<proteinExistence type="predicted"/>
<dbReference type="Gene3D" id="1.10.357.10">
    <property type="entry name" value="Tetracycline Repressor, domain 2"/>
    <property type="match status" value="1"/>
</dbReference>
<dbReference type="GO" id="GO:0003677">
    <property type="term" value="F:DNA binding"/>
    <property type="evidence" value="ECO:0007669"/>
    <property type="project" value="UniProtKB-UniRule"/>
</dbReference>
<dbReference type="InterPro" id="IPR036271">
    <property type="entry name" value="Tet_transcr_reg_TetR-rel_C_sf"/>
</dbReference>
<evidence type="ECO:0000259" key="5">
    <source>
        <dbReference type="PROSITE" id="PS50977"/>
    </source>
</evidence>
<dbReference type="Proteomes" id="UP000070134">
    <property type="component" value="Chromosome"/>
</dbReference>
<evidence type="ECO:0000256" key="1">
    <source>
        <dbReference type="ARBA" id="ARBA00023015"/>
    </source>
</evidence>
<dbReference type="PANTHER" id="PTHR47506">
    <property type="entry name" value="TRANSCRIPTIONAL REGULATORY PROTEIN"/>
    <property type="match status" value="1"/>
</dbReference>
<feature type="DNA-binding region" description="H-T-H motif" evidence="4">
    <location>
        <begin position="41"/>
        <end position="60"/>
    </location>
</feature>
<keyword evidence="2 4" id="KW-0238">DNA-binding</keyword>
<evidence type="ECO:0000256" key="3">
    <source>
        <dbReference type="ARBA" id="ARBA00023163"/>
    </source>
</evidence>
<organism evidence="6 7">
    <name type="scientific">Sinomonas atrocyanea</name>
    <dbReference type="NCBI Taxonomy" id="37927"/>
    <lineage>
        <taxon>Bacteria</taxon>
        <taxon>Bacillati</taxon>
        <taxon>Actinomycetota</taxon>
        <taxon>Actinomycetes</taxon>
        <taxon>Micrococcales</taxon>
        <taxon>Micrococcaceae</taxon>
        <taxon>Sinomonas</taxon>
    </lineage>
</organism>
<evidence type="ECO:0000256" key="4">
    <source>
        <dbReference type="PROSITE-ProRule" id="PRU00335"/>
    </source>
</evidence>
<evidence type="ECO:0000256" key="2">
    <source>
        <dbReference type="ARBA" id="ARBA00023125"/>
    </source>
</evidence>
<dbReference type="InterPro" id="IPR001647">
    <property type="entry name" value="HTH_TetR"/>
</dbReference>
<evidence type="ECO:0000313" key="6">
    <source>
        <dbReference type="EMBL" id="AMM31063.1"/>
    </source>
</evidence>
<dbReference type="SUPFAM" id="SSF46689">
    <property type="entry name" value="Homeodomain-like"/>
    <property type="match status" value="1"/>
</dbReference>
<dbReference type="STRING" id="37927.SA2016_0364"/>
<gene>
    <name evidence="6" type="ORF">SA2016_0364</name>
</gene>
<keyword evidence="1" id="KW-0805">Transcription regulation</keyword>
<reference evidence="6 7" key="1">
    <citation type="submission" date="2016-02" db="EMBL/GenBank/DDBJ databases">
        <title>Complete genome of Sinomonas atrocyanea KCTC 3377.</title>
        <authorList>
            <person name="Kim K.M."/>
        </authorList>
    </citation>
    <scope>NUCLEOTIDE SEQUENCE [LARGE SCALE GENOMIC DNA]</scope>
    <source>
        <strain evidence="6 7">KCTC 3377</strain>
    </source>
</reference>
<protein>
    <submittedName>
        <fullName evidence="6">TetR family transcriptional regulator</fullName>
    </submittedName>
</protein>
<name>A0A126ZVF0_9MICC</name>
<evidence type="ECO:0000313" key="7">
    <source>
        <dbReference type="Proteomes" id="UP000070134"/>
    </source>
</evidence>
<dbReference type="InterPro" id="IPR009057">
    <property type="entry name" value="Homeodomain-like_sf"/>
</dbReference>
<keyword evidence="3" id="KW-0804">Transcription</keyword>
<keyword evidence="7" id="KW-1185">Reference proteome</keyword>